<dbReference type="Gene3D" id="3.40.50.10490">
    <property type="entry name" value="Glucose-6-phosphate isomerase like protein, domain 1"/>
    <property type="match status" value="1"/>
</dbReference>
<evidence type="ECO:0000313" key="6">
    <source>
        <dbReference type="EMBL" id="SFN97268.1"/>
    </source>
</evidence>
<evidence type="ECO:0000259" key="5">
    <source>
        <dbReference type="PROSITE" id="PS51464"/>
    </source>
</evidence>
<dbReference type="PANTHER" id="PTHR30514">
    <property type="entry name" value="GLUCOKINASE"/>
    <property type="match status" value="1"/>
</dbReference>
<evidence type="ECO:0000259" key="4">
    <source>
        <dbReference type="PROSITE" id="PS51071"/>
    </source>
</evidence>
<dbReference type="PROSITE" id="PS51071">
    <property type="entry name" value="HTH_RPIR"/>
    <property type="match status" value="1"/>
</dbReference>
<name>A0A1I5DDD7_9HYPH</name>
<dbReference type="RefSeq" id="WP_175527949.1">
    <property type="nucleotide sequence ID" value="NZ_FOVR01000002.1"/>
</dbReference>
<dbReference type="Pfam" id="PF01380">
    <property type="entry name" value="SIS"/>
    <property type="match status" value="1"/>
</dbReference>
<dbReference type="CDD" id="cd05013">
    <property type="entry name" value="SIS_RpiR"/>
    <property type="match status" value="1"/>
</dbReference>
<feature type="domain" description="SIS" evidence="5">
    <location>
        <begin position="130"/>
        <end position="267"/>
    </location>
</feature>
<evidence type="ECO:0000256" key="2">
    <source>
        <dbReference type="ARBA" id="ARBA00023125"/>
    </source>
</evidence>
<dbReference type="AlphaFoldDB" id="A0A1I5DDD7"/>
<dbReference type="InterPro" id="IPR009057">
    <property type="entry name" value="Homeodomain-like_sf"/>
</dbReference>
<evidence type="ECO:0000256" key="3">
    <source>
        <dbReference type="ARBA" id="ARBA00023163"/>
    </source>
</evidence>
<dbReference type="InterPro" id="IPR001347">
    <property type="entry name" value="SIS_dom"/>
</dbReference>
<accession>A0A1I5DDD7</accession>
<dbReference type="Pfam" id="PF01418">
    <property type="entry name" value="HTH_6"/>
    <property type="match status" value="1"/>
</dbReference>
<dbReference type="SUPFAM" id="SSF53697">
    <property type="entry name" value="SIS domain"/>
    <property type="match status" value="1"/>
</dbReference>
<dbReference type="Gene3D" id="1.10.10.10">
    <property type="entry name" value="Winged helix-like DNA-binding domain superfamily/Winged helix DNA-binding domain"/>
    <property type="match status" value="1"/>
</dbReference>
<dbReference type="InterPro" id="IPR036388">
    <property type="entry name" value="WH-like_DNA-bd_sf"/>
</dbReference>
<keyword evidence="1" id="KW-0805">Transcription regulation</keyword>
<keyword evidence="7" id="KW-1185">Reference proteome</keyword>
<gene>
    <name evidence="6" type="ORF">SAMN04488056_102563</name>
</gene>
<sequence length="304" mass="33315">MTLDDLRQEIWESYADLSPQMKVAASYILENPADVAFKSVRQLAKAADVHPSTVVRLAQVVGFSTFEPFRAVFQQGVQARDVRFEDRAAALQKDGRWDGESDIFFEIGKATLGNLTSLFQPDTQKAVQRIAKAILDANRVYVSGYRSSFAFAHYLAYAGQIAMPKIQLLESPDGSHFDVLGQANEKDLIILFTFAPYASEGGRLLTVAKKRGCKIVAITDTMSSPAVPFANMGLFVPMTGPQLLPSLVPAASACELILAECTRLGGSVVVDNLRRFRDQVHAVEGYLSPLETAEDIEDDALFDT</sequence>
<dbReference type="GO" id="GO:0097367">
    <property type="term" value="F:carbohydrate derivative binding"/>
    <property type="evidence" value="ECO:0007669"/>
    <property type="project" value="InterPro"/>
</dbReference>
<dbReference type="InterPro" id="IPR000281">
    <property type="entry name" value="HTH_RpiR"/>
</dbReference>
<dbReference type="STRING" id="655353.SAMN04488056_102563"/>
<keyword evidence="3" id="KW-0804">Transcription</keyword>
<keyword evidence="2" id="KW-0238">DNA-binding</keyword>
<dbReference type="PANTHER" id="PTHR30514:SF18">
    <property type="entry name" value="RPIR-FAMILY TRANSCRIPTIONAL REGULATOR"/>
    <property type="match status" value="1"/>
</dbReference>
<reference evidence="6 7" key="1">
    <citation type="submission" date="2016-10" db="EMBL/GenBank/DDBJ databases">
        <authorList>
            <person name="de Groot N.N."/>
        </authorList>
    </citation>
    <scope>NUCLEOTIDE SEQUENCE [LARGE SCALE GENOMIC DNA]</scope>
    <source>
        <strain evidence="6 7">CGMCC 1.9157</strain>
    </source>
</reference>
<dbReference type="InterPro" id="IPR046348">
    <property type="entry name" value="SIS_dom_sf"/>
</dbReference>
<protein>
    <submittedName>
        <fullName evidence="6">Transcriptional regulator, RpiR family</fullName>
    </submittedName>
</protein>
<dbReference type="GO" id="GO:1901135">
    <property type="term" value="P:carbohydrate derivative metabolic process"/>
    <property type="evidence" value="ECO:0007669"/>
    <property type="project" value="InterPro"/>
</dbReference>
<dbReference type="GO" id="GO:0003677">
    <property type="term" value="F:DNA binding"/>
    <property type="evidence" value="ECO:0007669"/>
    <property type="project" value="UniProtKB-KW"/>
</dbReference>
<evidence type="ECO:0000256" key="1">
    <source>
        <dbReference type="ARBA" id="ARBA00023015"/>
    </source>
</evidence>
<proteinExistence type="predicted"/>
<dbReference type="InterPro" id="IPR035472">
    <property type="entry name" value="RpiR-like_SIS"/>
</dbReference>
<feature type="domain" description="HTH rpiR-type" evidence="4">
    <location>
        <begin position="4"/>
        <end position="80"/>
    </location>
</feature>
<dbReference type="Proteomes" id="UP000199236">
    <property type="component" value="Unassembled WGS sequence"/>
</dbReference>
<dbReference type="PROSITE" id="PS51464">
    <property type="entry name" value="SIS"/>
    <property type="match status" value="1"/>
</dbReference>
<organism evidence="6 7">
    <name type="scientific">Cohaesibacter marisflavi</name>
    <dbReference type="NCBI Taxonomy" id="655353"/>
    <lineage>
        <taxon>Bacteria</taxon>
        <taxon>Pseudomonadati</taxon>
        <taxon>Pseudomonadota</taxon>
        <taxon>Alphaproteobacteria</taxon>
        <taxon>Hyphomicrobiales</taxon>
        <taxon>Cohaesibacteraceae</taxon>
    </lineage>
</organism>
<dbReference type="EMBL" id="FOVR01000002">
    <property type="protein sequence ID" value="SFN97268.1"/>
    <property type="molecule type" value="Genomic_DNA"/>
</dbReference>
<dbReference type="InterPro" id="IPR047640">
    <property type="entry name" value="RpiR-like"/>
</dbReference>
<dbReference type="GO" id="GO:0003700">
    <property type="term" value="F:DNA-binding transcription factor activity"/>
    <property type="evidence" value="ECO:0007669"/>
    <property type="project" value="InterPro"/>
</dbReference>
<evidence type="ECO:0000313" key="7">
    <source>
        <dbReference type="Proteomes" id="UP000199236"/>
    </source>
</evidence>
<dbReference type="SUPFAM" id="SSF46689">
    <property type="entry name" value="Homeodomain-like"/>
    <property type="match status" value="1"/>
</dbReference>